<dbReference type="Proteomes" id="UP000181917">
    <property type="component" value="Unassembled WGS sequence"/>
</dbReference>
<name>A0A1H1BYV9_9MICC</name>
<keyword evidence="2" id="KW-1185">Reference proteome</keyword>
<dbReference type="KEGG" id="acry:AC20117_09130"/>
<protein>
    <recommendedName>
        <fullName evidence="3">ABM domain-containing protein</fullName>
    </recommendedName>
</protein>
<dbReference type="SUPFAM" id="SSF54909">
    <property type="entry name" value="Dimeric alpha+beta barrel"/>
    <property type="match status" value="1"/>
</dbReference>
<accession>A0A1H1BYV9</accession>
<proteinExistence type="predicted"/>
<dbReference type="InterPro" id="IPR011008">
    <property type="entry name" value="Dimeric_a/b-barrel"/>
</dbReference>
<dbReference type="RefSeq" id="WP_074699998.1">
    <property type="nucleotide sequence ID" value="NZ_CP018863.1"/>
</dbReference>
<evidence type="ECO:0000313" key="2">
    <source>
        <dbReference type="Proteomes" id="UP000181917"/>
    </source>
</evidence>
<dbReference type="AlphaFoldDB" id="A0A1H1BYV9"/>
<organism evidence="1 2">
    <name type="scientific">Crystallibacter crystallopoietes</name>
    <dbReference type="NCBI Taxonomy" id="37928"/>
    <lineage>
        <taxon>Bacteria</taxon>
        <taxon>Bacillati</taxon>
        <taxon>Actinomycetota</taxon>
        <taxon>Actinomycetes</taxon>
        <taxon>Micrococcales</taxon>
        <taxon>Micrococcaceae</taxon>
        <taxon>Crystallibacter</taxon>
    </lineage>
</organism>
<reference evidence="1 2" key="1">
    <citation type="submission" date="2016-10" db="EMBL/GenBank/DDBJ databases">
        <authorList>
            <person name="de Groot N.N."/>
        </authorList>
    </citation>
    <scope>NUCLEOTIDE SEQUENCE [LARGE SCALE GENOMIC DNA]</scope>
    <source>
        <strain evidence="1 2">DSM 20117</strain>
    </source>
</reference>
<gene>
    <name evidence="1" type="ORF">SAMN04489742_1645</name>
</gene>
<sequence>MIVTIANVIDFDQFLKTFSTRGVDKRREYGCKGSQVFRDPDDPNRVWIFFDWKIEDYERFLLDPEIPAIAQELALRQPPVKADPVAQYDS</sequence>
<dbReference type="EMBL" id="FNKH01000002">
    <property type="protein sequence ID" value="SDQ57098.1"/>
    <property type="molecule type" value="Genomic_DNA"/>
</dbReference>
<dbReference type="STRING" id="37928.SAMN04489742_1645"/>
<dbReference type="OrthoDB" id="165368at2"/>
<evidence type="ECO:0000313" key="1">
    <source>
        <dbReference type="EMBL" id="SDQ57098.1"/>
    </source>
</evidence>
<evidence type="ECO:0008006" key="3">
    <source>
        <dbReference type="Google" id="ProtNLM"/>
    </source>
</evidence>